<dbReference type="RefSeq" id="WP_104808770.1">
    <property type="nucleotide sequence ID" value="NZ_MQUA01000013.1"/>
</dbReference>
<protein>
    <submittedName>
        <fullName evidence="1">Type 1 periplasmic binding fold superfamily protein</fullName>
    </submittedName>
</protein>
<name>A0A2S7KVE7_9FLAO</name>
<proteinExistence type="predicted"/>
<organism evidence="1 2">
    <name type="scientific">Polaribacter filamentus</name>
    <dbReference type="NCBI Taxonomy" id="53483"/>
    <lineage>
        <taxon>Bacteria</taxon>
        <taxon>Pseudomonadati</taxon>
        <taxon>Bacteroidota</taxon>
        <taxon>Flavobacteriia</taxon>
        <taxon>Flavobacteriales</taxon>
        <taxon>Flavobacteriaceae</taxon>
    </lineage>
</organism>
<dbReference type="AlphaFoldDB" id="A0A2S7KVE7"/>
<keyword evidence="2" id="KW-1185">Reference proteome</keyword>
<dbReference type="OrthoDB" id="713689at2"/>
<evidence type="ECO:0000313" key="2">
    <source>
        <dbReference type="Proteomes" id="UP000239522"/>
    </source>
</evidence>
<gene>
    <name evidence="1" type="ORF">BST83_04570</name>
</gene>
<sequence length="186" mass="19602">MKSIKHILVVASIIILAASCSDDDPEVVNEEELITTVSVVLTPQSGGNIITLKSTDLDGDGPNEPEISVSGNLTANTIYTGVTTLLNETVNPAENITAEVEEEGIDHQFFYAFKNSLASTTYLDTDENGDPIGIKFTLTTASAGSEVLTVTLIHLPDKNGNNVVNGDITNANGGTDAEASFPFTIE</sequence>
<dbReference type="Proteomes" id="UP000239522">
    <property type="component" value="Unassembled WGS sequence"/>
</dbReference>
<dbReference type="PROSITE" id="PS51257">
    <property type="entry name" value="PROKAR_LIPOPROTEIN"/>
    <property type="match status" value="1"/>
</dbReference>
<accession>A0A2S7KVE7</accession>
<reference evidence="1 2" key="1">
    <citation type="submission" date="2016-11" db="EMBL/GenBank/DDBJ databases">
        <title>Trade-off between light-utilization and light-protection in marine flavobacteria.</title>
        <authorList>
            <person name="Kumagai Y."/>
        </authorList>
    </citation>
    <scope>NUCLEOTIDE SEQUENCE [LARGE SCALE GENOMIC DNA]</scope>
    <source>
        <strain evidence="1 2">ATCC 700397</strain>
    </source>
</reference>
<comment type="caution">
    <text evidence="1">The sequence shown here is derived from an EMBL/GenBank/DDBJ whole genome shotgun (WGS) entry which is preliminary data.</text>
</comment>
<evidence type="ECO:0000313" key="1">
    <source>
        <dbReference type="EMBL" id="PQB06518.1"/>
    </source>
</evidence>
<dbReference type="EMBL" id="MQUA01000013">
    <property type="protein sequence ID" value="PQB06518.1"/>
    <property type="molecule type" value="Genomic_DNA"/>
</dbReference>